<evidence type="ECO:0000256" key="7">
    <source>
        <dbReference type="ARBA" id="ARBA00023054"/>
    </source>
</evidence>
<feature type="coiled-coil region" evidence="14">
    <location>
        <begin position="196"/>
        <end position="340"/>
    </location>
</feature>
<feature type="domain" description="Trichohyalin-plectin-homology" evidence="15">
    <location>
        <begin position="72"/>
        <end position="422"/>
    </location>
</feature>
<evidence type="ECO:0000256" key="8">
    <source>
        <dbReference type="ARBA" id="ARBA00023069"/>
    </source>
</evidence>
<keyword evidence="8" id="KW-0969">Cilium</keyword>
<evidence type="ECO:0000256" key="11">
    <source>
        <dbReference type="ARBA" id="ARBA00023254"/>
    </source>
</evidence>
<dbReference type="GO" id="GO:0031514">
    <property type="term" value="C:motile cilium"/>
    <property type="evidence" value="ECO:0007669"/>
    <property type="project" value="TreeGrafter"/>
</dbReference>
<evidence type="ECO:0000256" key="12">
    <source>
        <dbReference type="ARBA" id="ARBA00023273"/>
    </source>
</evidence>
<keyword evidence="12" id="KW-0966">Cell projection</keyword>
<evidence type="ECO:0000256" key="10">
    <source>
        <dbReference type="ARBA" id="ARBA00023242"/>
    </source>
</evidence>
<keyword evidence="11" id="KW-0469">Meiosis</keyword>
<gene>
    <name evidence="16" type="ORF">Cfor_09995</name>
</gene>
<keyword evidence="7 14" id="KW-0175">Coiled coil</keyword>
<dbReference type="Pfam" id="PF13868">
    <property type="entry name" value="TPH"/>
    <property type="match status" value="1"/>
</dbReference>
<dbReference type="Proteomes" id="UP000502823">
    <property type="component" value="Unassembled WGS sequence"/>
</dbReference>
<evidence type="ECO:0000256" key="1">
    <source>
        <dbReference type="ARBA" id="ARBA00004123"/>
    </source>
</evidence>
<evidence type="ECO:0000256" key="5">
    <source>
        <dbReference type="ARBA" id="ARBA00022490"/>
    </source>
</evidence>
<comment type="function">
    <text evidence="13">Microtubule inner protein (MIP) part of the dynein-decorated doublet microtubules (DMTs) in cilia axoneme, which is required for motile cilia beating. May play a role in the control of meiotic division and germ cell differentiation through regulation of pairing and recombination during meiosis. Required for sperm flagella assembly. May play a role in the assembly and function of the outer dynein arm-docking complex (ODA-DC). ODA-DC mediates outer dynein arms (ODA) binding onto the axonemal doublet microtubules.</text>
</comment>
<evidence type="ECO:0000256" key="2">
    <source>
        <dbReference type="ARBA" id="ARBA00004611"/>
    </source>
</evidence>
<accession>A0A6L2PQC6</accession>
<evidence type="ECO:0000313" key="16">
    <source>
        <dbReference type="EMBL" id="GFG33372.1"/>
    </source>
</evidence>
<dbReference type="GO" id="GO:0044782">
    <property type="term" value="P:cilium organization"/>
    <property type="evidence" value="ECO:0007669"/>
    <property type="project" value="TreeGrafter"/>
</dbReference>
<evidence type="ECO:0000256" key="14">
    <source>
        <dbReference type="SAM" id="Coils"/>
    </source>
</evidence>
<dbReference type="GO" id="GO:0051321">
    <property type="term" value="P:meiotic cell cycle"/>
    <property type="evidence" value="ECO:0007669"/>
    <property type="project" value="UniProtKB-KW"/>
</dbReference>
<dbReference type="AlphaFoldDB" id="A0A6L2PQC6"/>
<evidence type="ECO:0000259" key="15">
    <source>
        <dbReference type="Pfam" id="PF13868"/>
    </source>
</evidence>
<evidence type="ECO:0000256" key="9">
    <source>
        <dbReference type="ARBA" id="ARBA00023212"/>
    </source>
</evidence>
<dbReference type="InterPro" id="IPR043597">
    <property type="entry name" value="TPH_dom"/>
</dbReference>
<dbReference type="PANTHER" id="PTHR19265">
    <property type="entry name" value="MEIOSIS-SPECIFIC NUCLEAR STRUCTURAL PROTEIN 1"/>
    <property type="match status" value="1"/>
</dbReference>
<keyword evidence="10" id="KW-0539">Nucleus</keyword>
<sequence length="449" mass="54510">MMLFDILSDLFAEIYNLLEHVVVDDLILKYRDQANSICELQKELCEQGMRLAQEMDHIHQEQMKEAKLRQQLRESSIELRNLEAQLRAAYIAKELAAQLAEKEAARMKEKLQEEEAVEVLKSVWERQVAAESMKDAEEYRRKLEYGAALRDQMVCAERLKQVAHEDFLQEKKILDAVVRRIHDEDQREFESKMLKMQKTKEEIEAFNKAREAWKQKEREEIEDENRRIEQYLAKQRMQEQKHIRELQEKEEQKALFTEKIARQMSEAETRKREEEEIMQQLAEEEQKEEMERQKQIELERKLRRRIEARQAHRDQMADRMKRLQEEAQDEARYKQQLLKEYAESERLEQLAAEKRRLKILEYRKTVNDMLEERRQRRAEELQYLMCLHDLEEEEEKARKHMVEEERLRILKEHAGRLIDYLPRGVLREDDLPHLGSEFVKRYGQTDEKQ</sequence>
<dbReference type="InParanoid" id="A0A6L2PQC6"/>
<evidence type="ECO:0000256" key="3">
    <source>
        <dbReference type="ARBA" id="ARBA00009158"/>
    </source>
</evidence>
<comment type="subcellular location">
    <subcellularLocation>
        <location evidence="2">Cytoplasm</location>
        <location evidence="2">Cytoskeleton</location>
        <location evidence="2">Flagellum axoneme</location>
    </subcellularLocation>
    <subcellularLocation>
        <location evidence="1">Nucleus</location>
    </subcellularLocation>
</comment>
<dbReference type="InterPro" id="IPR026504">
    <property type="entry name" value="MNS1"/>
</dbReference>
<keyword evidence="5" id="KW-0963">Cytoplasm</keyword>
<keyword evidence="6" id="KW-0282">Flagellum</keyword>
<evidence type="ECO:0000313" key="17">
    <source>
        <dbReference type="Proteomes" id="UP000502823"/>
    </source>
</evidence>
<comment type="similarity">
    <text evidence="3">Belongs to the MNS1 family.</text>
</comment>
<feature type="coiled-coil region" evidence="14">
    <location>
        <begin position="65"/>
        <end position="117"/>
    </location>
</feature>
<dbReference type="PANTHER" id="PTHR19265:SF0">
    <property type="entry name" value="MEIOSIS-SPECIFIC NUCLEAR STRUCTURAL PROTEIN 1"/>
    <property type="match status" value="1"/>
</dbReference>
<keyword evidence="9" id="KW-0206">Cytoskeleton</keyword>
<dbReference type="EMBL" id="BLKM01008356">
    <property type="protein sequence ID" value="GFG33372.1"/>
    <property type="molecule type" value="Genomic_DNA"/>
</dbReference>
<organism evidence="16 17">
    <name type="scientific">Coptotermes formosanus</name>
    <name type="common">Formosan subterranean termite</name>
    <dbReference type="NCBI Taxonomy" id="36987"/>
    <lineage>
        <taxon>Eukaryota</taxon>
        <taxon>Metazoa</taxon>
        <taxon>Ecdysozoa</taxon>
        <taxon>Arthropoda</taxon>
        <taxon>Hexapoda</taxon>
        <taxon>Insecta</taxon>
        <taxon>Pterygota</taxon>
        <taxon>Neoptera</taxon>
        <taxon>Polyneoptera</taxon>
        <taxon>Dictyoptera</taxon>
        <taxon>Blattodea</taxon>
        <taxon>Blattoidea</taxon>
        <taxon>Termitoidae</taxon>
        <taxon>Rhinotermitidae</taxon>
        <taxon>Coptotermes</taxon>
    </lineage>
</organism>
<protein>
    <recommendedName>
        <fullName evidence="4">Meiosis-specific nuclear structural protein 1</fullName>
    </recommendedName>
</protein>
<name>A0A6L2PQC6_COPFO</name>
<evidence type="ECO:0000256" key="4">
    <source>
        <dbReference type="ARBA" id="ARBA00014813"/>
    </source>
</evidence>
<keyword evidence="17" id="KW-1185">Reference proteome</keyword>
<reference evidence="17" key="1">
    <citation type="submission" date="2020-01" db="EMBL/GenBank/DDBJ databases">
        <title>Draft genome sequence of the Termite Coptotermes fromosanus.</title>
        <authorList>
            <person name="Itakura S."/>
            <person name="Yosikawa Y."/>
            <person name="Umezawa K."/>
        </authorList>
    </citation>
    <scope>NUCLEOTIDE SEQUENCE [LARGE SCALE GENOMIC DNA]</scope>
</reference>
<dbReference type="GO" id="GO:0005634">
    <property type="term" value="C:nucleus"/>
    <property type="evidence" value="ECO:0007669"/>
    <property type="project" value="UniProtKB-SubCell"/>
</dbReference>
<evidence type="ECO:0000256" key="6">
    <source>
        <dbReference type="ARBA" id="ARBA00022846"/>
    </source>
</evidence>
<proteinExistence type="inferred from homology"/>
<evidence type="ECO:0000256" key="13">
    <source>
        <dbReference type="ARBA" id="ARBA00046114"/>
    </source>
</evidence>
<dbReference type="OrthoDB" id="197839at2759"/>
<comment type="caution">
    <text evidence="16">The sequence shown here is derived from an EMBL/GenBank/DDBJ whole genome shotgun (WGS) entry which is preliminary data.</text>
</comment>